<feature type="domain" description="Histidine kinase" evidence="9">
    <location>
        <begin position="150"/>
        <end position="338"/>
    </location>
</feature>
<keyword evidence="11" id="KW-1185">Reference proteome</keyword>
<sequence>MIGSEAAALLDALHEPAIVVDRTGTIVGANRAFRRALGSDASQRQLSELLNSSFDALELYLSRCLGSSDALVGALDLWVGAQVKKAQCKGSAVRNGEGSLILLRLTFSSETRFVALTQTVAELKEELRKRRRSEAMLEESVSERELLLRELEHRVKNNMQMLSALLSGAEREASSAEAKAALKDASCRFSAVSAVQQLLYRSESLATIESQALVSTLTDAVSTLASKSLKADVVVDPFELPIDVAVPIGLILNELLTNALKHGRPATGSQSLHVAFGRHDGVLRLTVEDNGPGFDLAETSKRASGIGLVRGLLRQLGGAIEVQRSGGSCCTVTFPEPKAAATRILH</sequence>
<comment type="catalytic activity">
    <reaction evidence="1">
        <text>ATP + protein L-histidine = ADP + protein N-phospho-L-histidine.</text>
        <dbReference type="EC" id="2.7.13.3"/>
    </reaction>
</comment>
<comment type="caution">
    <text evidence="10">The sequence shown here is derived from an EMBL/GenBank/DDBJ whole genome shotgun (WGS) entry which is preliminary data.</text>
</comment>
<dbReference type="InterPro" id="IPR036890">
    <property type="entry name" value="HATPase_C_sf"/>
</dbReference>
<dbReference type="SUPFAM" id="SSF55785">
    <property type="entry name" value="PYP-like sensor domain (PAS domain)"/>
    <property type="match status" value="1"/>
</dbReference>
<gene>
    <name evidence="10" type="ORF">ABVV53_09940</name>
</gene>
<dbReference type="InterPro" id="IPR035965">
    <property type="entry name" value="PAS-like_dom_sf"/>
</dbReference>
<dbReference type="Gene3D" id="3.30.565.10">
    <property type="entry name" value="Histidine kinase-like ATPase, C-terminal domain"/>
    <property type="match status" value="1"/>
</dbReference>
<dbReference type="PANTHER" id="PTHR41523:SF8">
    <property type="entry name" value="ETHYLENE RESPONSE SENSOR PROTEIN"/>
    <property type="match status" value="1"/>
</dbReference>
<dbReference type="EC" id="2.7.13.3" evidence="2"/>
<proteinExistence type="predicted"/>
<feature type="coiled-coil region" evidence="8">
    <location>
        <begin position="120"/>
        <end position="179"/>
    </location>
</feature>
<dbReference type="InterPro" id="IPR013767">
    <property type="entry name" value="PAS_fold"/>
</dbReference>
<keyword evidence="4" id="KW-0808">Transferase</keyword>
<evidence type="ECO:0000256" key="8">
    <source>
        <dbReference type="SAM" id="Coils"/>
    </source>
</evidence>
<evidence type="ECO:0000256" key="1">
    <source>
        <dbReference type="ARBA" id="ARBA00000085"/>
    </source>
</evidence>
<keyword evidence="3" id="KW-0597">Phosphoprotein</keyword>
<dbReference type="SMART" id="SM00387">
    <property type="entry name" value="HATPase_c"/>
    <property type="match status" value="1"/>
</dbReference>
<dbReference type="EMBL" id="JBEWLY010000014">
    <property type="protein sequence ID" value="MET1755774.1"/>
    <property type="molecule type" value="Genomic_DNA"/>
</dbReference>
<accession>A0ABV2D1Q5</accession>
<evidence type="ECO:0000256" key="4">
    <source>
        <dbReference type="ARBA" id="ARBA00022679"/>
    </source>
</evidence>
<evidence type="ECO:0000256" key="5">
    <source>
        <dbReference type="ARBA" id="ARBA00022741"/>
    </source>
</evidence>
<dbReference type="Proteomes" id="UP001548713">
    <property type="component" value="Unassembled WGS sequence"/>
</dbReference>
<dbReference type="PANTHER" id="PTHR41523">
    <property type="entry name" value="TWO-COMPONENT SYSTEM SENSOR PROTEIN"/>
    <property type="match status" value="1"/>
</dbReference>
<name>A0ABV2D1Q5_9SPHN</name>
<protein>
    <recommendedName>
        <fullName evidence="2">histidine kinase</fullName>
        <ecNumber evidence="2">2.7.13.3</ecNumber>
    </recommendedName>
</protein>
<dbReference type="PROSITE" id="PS50109">
    <property type="entry name" value="HIS_KIN"/>
    <property type="match status" value="1"/>
</dbReference>
<keyword evidence="6 10" id="KW-0418">Kinase</keyword>
<dbReference type="GO" id="GO:0016301">
    <property type="term" value="F:kinase activity"/>
    <property type="evidence" value="ECO:0007669"/>
    <property type="project" value="UniProtKB-KW"/>
</dbReference>
<evidence type="ECO:0000259" key="9">
    <source>
        <dbReference type="PROSITE" id="PS50109"/>
    </source>
</evidence>
<evidence type="ECO:0000256" key="7">
    <source>
        <dbReference type="ARBA" id="ARBA00022840"/>
    </source>
</evidence>
<keyword evidence="7" id="KW-0067">ATP-binding</keyword>
<dbReference type="Pfam" id="PF02518">
    <property type="entry name" value="HATPase_c"/>
    <property type="match status" value="1"/>
</dbReference>
<keyword evidence="8" id="KW-0175">Coiled coil</keyword>
<dbReference type="Pfam" id="PF00989">
    <property type="entry name" value="PAS"/>
    <property type="match status" value="1"/>
</dbReference>
<evidence type="ECO:0000256" key="3">
    <source>
        <dbReference type="ARBA" id="ARBA00022553"/>
    </source>
</evidence>
<dbReference type="InterPro" id="IPR005467">
    <property type="entry name" value="His_kinase_dom"/>
</dbReference>
<evidence type="ECO:0000313" key="11">
    <source>
        <dbReference type="Proteomes" id="UP001548713"/>
    </source>
</evidence>
<evidence type="ECO:0000256" key="6">
    <source>
        <dbReference type="ARBA" id="ARBA00022777"/>
    </source>
</evidence>
<dbReference type="InterPro" id="IPR011495">
    <property type="entry name" value="Sig_transdc_His_kin_sub2_dim/P"/>
</dbReference>
<dbReference type="Pfam" id="PF07568">
    <property type="entry name" value="HisKA_2"/>
    <property type="match status" value="1"/>
</dbReference>
<evidence type="ECO:0000313" key="10">
    <source>
        <dbReference type="EMBL" id="MET1755774.1"/>
    </source>
</evidence>
<organism evidence="10 11">
    <name type="scientific">Novosphingobium kalidii</name>
    <dbReference type="NCBI Taxonomy" id="3230299"/>
    <lineage>
        <taxon>Bacteria</taxon>
        <taxon>Pseudomonadati</taxon>
        <taxon>Pseudomonadota</taxon>
        <taxon>Alphaproteobacteria</taxon>
        <taxon>Sphingomonadales</taxon>
        <taxon>Sphingomonadaceae</taxon>
        <taxon>Novosphingobium</taxon>
    </lineage>
</organism>
<dbReference type="InterPro" id="IPR003594">
    <property type="entry name" value="HATPase_dom"/>
</dbReference>
<dbReference type="SUPFAM" id="SSF55874">
    <property type="entry name" value="ATPase domain of HSP90 chaperone/DNA topoisomerase II/histidine kinase"/>
    <property type="match status" value="1"/>
</dbReference>
<keyword evidence="5" id="KW-0547">Nucleotide-binding</keyword>
<dbReference type="Gene3D" id="3.30.450.20">
    <property type="entry name" value="PAS domain"/>
    <property type="match status" value="1"/>
</dbReference>
<dbReference type="RefSeq" id="WP_353984267.1">
    <property type="nucleotide sequence ID" value="NZ_JBEWLY010000014.1"/>
</dbReference>
<reference evidence="10 11" key="1">
    <citation type="submission" date="2024-07" db="EMBL/GenBank/DDBJ databases">
        <title>Novosphingobium kalidii RD2P27.</title>
        <authorList>
            <person name="Sun J.-Q."/>
        </authorList>
    </citation>
    <scope>NUCLEOTIDE SEQUENCE [LARGE SCALE GENOMIC DNA]</scope>
    <source>
        <strain evidence="10 11">RD2P27</strain>
    </source>
</reference>
<evidence type="ECO:0000256" key="2">
    <source>
        <dbReference type="ARBA" id="ARBA00012438"/>
    </source>
</evidence>